<sequence>MDIFRRRNYQLDQVRYHQVRKMKKLVCLNVAMGHVILDKEVVVLDTQLAANFLASLLKKS</sequence>
<protein>
    <submittedName>
        <fullName evidence="1">Uncharacterized protein</fullName>
    </submittedName>
</protein>
<organism evidence="1 2">
    <name type="scientific">Peronospora effusa</name>
    <dbReference type="NCBI Taxonomy" id="542832"/>
    <lineage>
        <taxon>Eukaryota</taxon>
        <taxon>Sar</taxon>
        <taxon>Stramenopiles</taxon>
        <taxon>Oomycota</taxon>
        <taxon>Peronosporomycetes</taxon>
        <taxon>Peronosporales</taxon>
        <taxon>Peronosporaceae</taxon>
        <taxon>Peronospora</taxon>
    </lineage>
</organism>
<proteinExistence type="predicted"/>
<name>A0A425C9I1_9STRA</name>
<comment type="caution">
    <text evidence="1">The sequence shown here is derived from an EMBL/GenBank/DDBJ whole genome shotgun (WGS) entry which is preliminary data.</text>
</comment>
<dbReference type="AlphaFoldDB" id="A0A425C9I1"/>
<gene>
    <name evidence="1" type="ORF">DD237_003993</name>
</gene>
<evidence type="ECO:0000313" key="1">
    <source>
        <dbReference type="EMBL" id="RQM13669.1"/>
    </source>
</evidence>
<reference evidence="1 2" key="1">
    <citation type="submission" date="2018-06" db="EMBL/GenBank/DDBJ databases">
        <title>Comparative genomics of downy mildews reveals potential adaptations to biotrophy.</title>
        <authorList>
            <person name="Fletcher K."/>
            <person name="Klosterman S.J."/>
            <person name="Derevnina L."/>
            <person name="Martin F."/>
            <person name="Koike S."/>
            <person name="Reyes Chin-Wo S."/>
            <person name="Mou B."/>
            <person name="Michelmore R."/>
        </authorList>
    </citation>
    <scope>NUCLEOTIDE SEQUENCE [LARGE SCALE GENOMIC DNA]</scope>
    <source>
        <strain evidence="1 2">R13</strain>
    </source>
</reference>
<dbReference type="Proteomes" id="UP000286097">
    <property type="component" value="Unassembled WGS sequence"/>
</dbReference>
<dbReference type="VEuPathDB" id="FungiDB:DD237_003993"/>
<dbReference type="EMBL" id="QKXF01000243">
    <property type="protein sequence ID" value="RQM13669.1"/>
    <property type="molecule type" value="Genomic_DNA"/>
</dbReference>
<accession>A0A425C9I1</accession>
<evidence type="ECO:0000313" key="2">
    <source>
        <dbReference type="Proteomes" id="UP000286097"/>
    </source>
</evidence>